<accession>A0A1G7LYS2</accession>
<dbReference type="AlphaFoldDB" id="A0A1G7LYS2"/>
<evidence type="ECO:0000313" key="2">
    <source>
        <dbReference type="Proteomes" id="UP000199415"/>
    </source>
</evidence>
<dbReference type="EMBL" id="FNCE01000001">
    <property type="protein sequence ID" value="SDF54665.1"/>
    <property type="molecule type" value="Genomic_DNA"/>
</dbReference>
<organism evidence="1 2">
    <name type="scientific">Limimonas halophila</name>
    <dbReference type="NCBI Taxonomy" id="1082479"/>
    <lineage>
        <taxon>Bacteria</taxon>
        <taxon>Pseudomonadati</taxon>
        <taxon>Pseudomonadota</taxon>
        <taxon>Alphaproteobacteria</taxon>
        <taxon>Rhodospirillales</taxon>
        <taxon>Rhodovibrionaceae</taxon>
        <taxon>Limimonas</taxon>
    </lineage>
</organism>
<protein>
    <submittedName>
        <fullName evidence="1">Uncharacterized protein</fullName>
    </submittedName>
</protein>
<dbReference type="Proteomes" id="UP000199415">
    <property type="component" value="Unassembled WGS sequence"/>
</dbReference>
<proteinExistence type="predicted"/>
<reference evidence="1 2" key="1">
    <citation type="submission" date="2016-10" db="EMBL/GenBank/DDBJ databases">
        <authorList>
            <person name="de Groot N.N."/>
        </authorList>
    </citation>
    <scope>NUCLEOTIDE SEQUENCE [LARGE SCALE GENOMIC DNA]</scope>
    <source>
        <strain evidence="1 2">DSM 25584</strain>
    </source>
</reference>
<gene>
    <name evidence="1" type="ORF">SAMN05216241_101423</name>
</gene>
<dbReference type="STRING" id="1082479.SAMN05216241_101423"/>
<keyword evidence="2" id="KW-1185">Reference proteome</keyword>
<name>A0A1G7LYS2_9PROT</name>
<sequence>MASTTNGGLQLAETLPADPVAAEATRTRAAGIVESYVQENAVPALDGVLAAAEPSRASGYARAARDAAALVDAEVRRFRALERSG</sequence>
<evidence type="ECO:0000313" key="1">
    <source>
        <dbReference type="EMBL" id="SDF54665.1"/>
    </source>
</evidence>
<dbReference type="RefSeq" id="WP_090018446.1">
    <property type="nucleotide sequence ID" value="NZ_FNCE01000001.1"/>
</dbReference>